<organism evidence="1 2">
    <name type="scientific">Bradyrhizobium yuanmingense</name>
    <dbReference type="NCBI Taxonomy" id="108015"/>
    <lineage>
        <taxon>Bacteria</taxon>
        <taxon>Pseudomonadati</taxon>
        <taxon>Pseudomonadota</taxon>
        <taxon>Alphaproteobacteria</taxon>
        <taxon>Hyphomicrobiales</taxon>
        <taxon>Nitrobacteraceae</taxon>
        <taxon>Bradyrhizobium</taxon>
    </lineage>
</organism>
<proteinExistence type="predicted"/>
<dbReference type="RefSeq" id="WP_074448359.1">
    <property type="nucleotide sequence ID" value="NZ_FMAE01000021.1"/>
</dbReference>
<dbReference type="Proteomes" id="UP000183174">
    <property type="component" value="Unassembled WGS sequence"/>
</dbReference>
<evidence type="ECO:0000313" key="2">
    <source>
        <dbReference type="Proteomes" id="UP000183174"/>
    </source>
</evidence>
<reference evidence="1 2" key="1">
    <citation type="submission" date="2016-08" db="EMBL/GenBank/DDBJ databases">
        <authorList>
            <person name="Seilhamer J.J."/>
        </authorList>
    </citation>
    <scope>NUCLEOTIDE SEQUENCE [LARGE SCALE GENOMIC DNA]</scope>
    <source>
        <strain evidence="1 2">CCBAU 10071</strain>
    </source>
</reference>
<name>A0A1C3XHD8_9BRAD</name>
<dbReference type="EMBL" id="FMAE01000021">
    <property type="protein sequence ID" value="SCB51691.1"/>
    <property type="molecule type" value="Genomic_DNA"/>
</dbReference>
<sequence length="97" mass="10638">MTSIVTDFKSIARKLNRQEQKAEFEAKNPKVEQSAYDALSGGMFGIGTPYCEQVRAGSQNAQLGAAAANSPLKSLAHPEWPYQGTGFEWSKFVKVKI</sequence>
<gene>
    <name evidence="1" type="ORF">GA0061099_102115</name>
</gene>
<accession>A0A1C3XHD8</accession>
<dbReference type="AlphaFoldDB" id="A0A1C3XHD8"/>
<protein>
    <submittedName>
        <fullName evidence="1">Uncharacterized protein</fullName>
    </submittedName>
</protein>
<evidence type="ECO:0000313" key="1">
    <source>
        <dbReference type="EMBL" id="SCB51691.1"/>
    </source>
</evidence>